<dbReference type="InterPro" id="IPR051121">
    <property type="entry name" value="FAH"/>
</dbReference>
<dbReference type="PANTHER" id="PTHR42796">
    <property type="entry name" value="FUMARYLACETOACETATE HYDROLASE DOMAIN-CONTAINING PROTEIN 2A-RELATED"/>
    <property type="match status" value="1"/>
</dbReference>
<reference evidence="5" key="1">
    <citation type="journal article" date="2019" name="Int. J. Syst. Evol. Microbiol.">
        <title>The Global Catalogue of Microorganisms (GCM) 10K type strain sequencing project: providing services to taxonomists for standard genome sequencing and annotation.</title>
        <authorList>
            <consortium name="The Broad Institute Genomics Platform"/>
            <consortium name="The Broad Institute Genome Sequencing Center for Infectious Disease"/>
            <person name="Wu L."/>
            <person name="Ma J."/>
        </authorList>
    </citation>
    <scope>NUCLEOTIDE SEQUENCE [LARGE SCALE GENOMIC DNA]</scope>
    <source>
        <strain evidence="5">JCM 17906</strain>
    </source>
</reference>
<evidence type="ECO:0000313" key="5">
    <source>
        <dbReference type="Proteomes" id="UP001501598"/>
    </source>
</evidence>
<evidence type="ECO:0000313" key="4">
    <source>
        <dbReference type="EMBL" id="GAA4552781.1"/>
    </source>
</evidence>
<dbReference type="GO" id="GO:0016787">
    <property type="term" value="F:hydrolase activity"/>
    <property type="evidence" value="ECO:0007669"/>
    <property type="project" value="UniProtKB-KW"/>
</dbReference>
<dbReference type="InterPro" id="IPR011234">
    <property type="entry name" value="Fumarylacetoacetase-like_C"/>
</dbReference>
<gene>
    <name evidence="4" type="ORF">GCM10023175_47180</name>
</gene>
<dbReference type="Proteomes" id="UP001501598">
    <property type="component" value="Unassembled WGS sequence"/>
</dbReference>
<dbReference type="PANTHER" id="PTHR42796:SF4">
    <property type="entry name" value="FUMARYLACETOACETATE HYDROLASE DOMAIN-CONTAINING PROTEIN 2A"/>
    <property type="match status" value="1"/>
</dbReference>
<name>A0ABP8RWS3_9PSEU</name>
<dbReference type="RefSeq" id="WP_345422558.1">
    <property type="nucleotide sequence ID" value="NZ_BAABGT010000075.1"/>
</dbReference>
<dbReference type="Pfam" id="PF01557">
    <property type="entry name" value="FAA_hydrolase"/>
    <property type="match status" value="1"/>
</dbReference>
<accession>A0ABP8RWS3</accession>
<feature type="domain" description="Fumarylacetoacetase-like C-terminal" evidence="3">
    <location>
        <begin position="79"/>
        <end position="283"/>
    </location>
</feature>
<keyword evidence="5" id="KW-1185">Reference proteome</keyword>
<organism evidence="4 5">
    <name type="scientific">Pseudonocardia xishanensis</name>
    <dbReference type="NCBI Taxonomy" id="630995"/>
    <lineage>
        <taxon>Bacteria</taxon>
        <taxon>Bacillati</taxon>
        <taxon>Actinomycetota</taxon>
        <taxon>Actinomycetes</taxon>
        <taxon>Pseudonocardiales</taxon>
        <taxon>Pseudonocardiaceae</taxon>
        <taxon>Pseudonocardia</taxon>
    </lineage>
</organism>
<comment type="similarity">
    <text evidence="1">Belongs to the FAH family.</text>
</comment>
<sequence length="292" mass="31263">MKIVSYRRHGADGFGVVVEGSAETGLAVDATTMDPAIRSVLDLLRADAVPQLARWVEGRDADVDLAAVALRPPIIGSRKVLCAGVNYAPHRDEADLRQAENPTIFTRFADTHVAHGAPLILPSVAKNLDFEGELLAVIGRNVWRETPEQANDAVVAWSCYNDGSVRDWQFHTNQWTAGKNFLGTGGFGPWLVTADEVGPVDKLELTTRLNDEIVQQASVSDLIFSVPELVSYVSQFTPLGPGDLLLTGTPGGVGAFREPPLWLSAGDVVTVDITGVGQLRNDVAAEGGDQGR</sequence>
<dbReference type="InterPro" id="IPR036663">
    <property type="entry name" value="Fumarylacetoacetase_C_sf"/>
</dbReference>
<comment type="caution">
    <text evidence="4">The sequence shown here is derived from an EMBL/GenBank/DDBJ whole genome shotgun (WGS) entry which is preliminary data.</text>
</comment>
<dbReference type="EMBL" id="BAABGT010000075">
    <property type="protein sequence ID" value="GAA4552781.1"/>
    <property type="molecule type" value="Genomic_DNA"/>
</dbReference>
<evidence type="ECO:0000259" key="3">
    <source>
        <dbReference type="Pfam" id="PF01557"/>
    </source>
</evidence>
<protein>
    <submittedName>
        <fullName evidence="4">Fumarylacetoacetate hydrolase family protein</fullName>
    </submittedName>
</protein>
<proteinExistence type="inferred from homology"/>
<dbReference type="SUPFAM" id="SSF56529">
    <property type="entry name" value="FAH"/>
    <property type="match status" value="1"/>
</dbReference>
<keyword evidence="4" id="KW-0378">Hydrolase</keyword>
<evidence type="ECO:0000256" key="1">
    <source>
        <dbReference type="ARBA" id="ARBA00010211"/>
    </source>
</evidence>
<keyword evidence="2" id="KW-0479">Metal-binding</keyword>
<evidence type="ECO:0000256" key="2">
    <source>
        <dbReference type="ARBA" id="ARBA00022723"/>
    </source>
</evidence>
<dbReference type="Gene3D" id="3.90.850.10">
    <property type="entry name" value="Fumarylacetoacetase-like, C-terminal domain"/>
    <property type="match status" value="1"/>
</dbReference>